<sequence length="724" mass="83720">MLEEETADNIGLSGSKEPPGLIAEILRRVRRPGLIDSNTTSKASSGIPNVDHGPLCSKPMCLDQVLWRFVFSNRLDFSVAKAEEILKYFPKLQTINRAAMNKAKRILTHCRLANSICSPQPSRTHTIHKQVTHFAHFSTFLPAKIHTSINFNAHNQRLFFSSEPESLLDIFSSSDWDKKLDKELEGSNLALTHETVMYILKKLSKDPKKVSTFFKWAVEKNGFEPSPSIYSLVLRIYANKDFLKEFWVAIKEMKEKGYYIDEETYKTIFAMFRGSKMENEATALRHFYERLIKENTMEDIVKEVVDVVKSAEWGEHVESKLGEMKIRVSDNLVLRVFKELRGKGHPVKAFRFFKWVEKSLGFKHNSVTYNGILRILCWEESISEFWNVLEEMKSVGFELDIDTYIKVSRQLQKNKMFEDAVKLYEHMMDSSFKPSFSECNFLLRTIATKNTPDLDLVYRVVKKFEAAGHSFSKNIYDGIHRSLTSLGKFDEAEKIVETMKTAGYEPDNITYSQLVFGLCKLRRFDEASKVLDLMEEQGCIPDIKTWTILIKGHCAANEIDKALFYFAKMMEKSFDPDADLLDVLINGFLSQSRTVGAYTLLVELVQKARLRPWQSTYKNLIQKLLRERKLEEAMELLRLMKKHNYPPFPEPFVEYISKSGSVEDAWEFLMALSVKEYPTVSAYQHVFKSFFDEGRHSEAKDLLYKCPHHIRKHPAVCSLFGSAM</sequence>
<dbReference type="PANTHER" id="PTHR47003">
    <property type="entry name" value="OS01G0970900 PROTEIN"/>
    <property type="match status" value="1"/>
</dbReference>
<feature type="repeat" description="PPR" evidence="2">
    <location>
        <begin position="400"/>
        <end position="434"/>
    </location>
</feature>
<feature type="repeat" description="PPR" evidence="2">
    <location>
        <begin position="542"/>
        <end position="576"/>
    </location>
</feature>
<accession>A0ABR0ULX4</accession>
<dbReference type="InterPro" id="IPR011990">
    <property type="entry name" value="TPR-like_helical_dom_sf"/>
</dbReference>
<proteinExistence type="predicted"/>
<gene>
    <name evidence="4" type="ORF">DH2020_042705</name>
</gene>
<dbReference type="InterPro" id="IPR033443">
    <property type="entry name" value="PROP1-like_PPR_dom"/>
</dbReference>
<feature type="repeat" description="PPR" evidence="2">
    <location>
        <begin position="613"/>
        <end position="647"/>
    </location>
</feature>
<dbReference type="Proteomes" id="UP001318860">
    <property type="component" value="Unassembled WGS sequence"/>
</dbReference>
<dbReference type="InterPro" id="IPR044578">
    <property type="entry name" value="BIR6-like"/>
</dbReference>
<dbReference type="EMBL" id="JABTTQ020002531">
    <property type="protein sequence ID" value="KAK6123557.1"/>
    <property type="molecule type" value="Genomic_DNA"/>
</dbReference>
<keyword evidence="1" id="KW-0677">Repeat</keyword>
<keyword evidence="5" id="KW-1185">Reference proteome</keyword>
<organism evidence="4 5">
    <name type="scientific">Rehmannia glutinosa</name>
    <name type="common">Chinese foxglove</name>
    <dbReference type="NCBI Taxonomy" id="99300"/>
    <lineage>
        <taxon>Eukaryota</taxon>
        <taxon>Viridiplantae</taxon>
        <taxon>Streptophyta</taxon>
        <taxon>Embryophyta</taxon>
        <taxon>Tracheophyta</taxon>
        <taxon>Spermatophyta</taxon>
        <taxon>Magnoliopsida</taxon>
        <taxon>eudicotyledons</taxon>
        <taxon>Gunneridae</taxon>
        <taxon>Pentapetalae</taxon>
        <taxon>asterids</taxon>
        <taxon>lamiids</taxon>
        <taxon>Lamiales</taxon>
        <taxon>Orobanchaceae</taxon>
        <taxon>Rehmannieae</taxon>
        <taxon>Rehmannia</taxon>
    </lineage>
</organism>
<dbReference type="NCBIfam" id="TIGR00756">
    <property type="entry name" value="PPR"/>
    <property type="match status" value="4"/>
</dbReference>
<dbReference type="Gene3D" id="1.25.40.10">
    <property type="entry name" value="Tetratricopeptide repeat domain"/>
    <property type="match status" value="4"/>
</dbReference>
<dbReference type="PANTHER" id="PTHR47003:SF2">
    <property type="entry name" value="OS01G0970900 PROTEIN"/>
    <property type="match status" value="1"/>
</dbReference>
<evidence type="ECO:0000313" key="4">
    <source>
        <dbReference type="EMBL" id="KAK6123557.1"/>
    </source>
</evidence>
<feature type="domain" description="PROP1-like PPR" evidence="3">
    <location>
        <begin position="414"/>
        <end position="590"/>
    </location>
</feature>
<reference evidence="4 5" key="1">
    <citation type="journal article" date="2021" name="Comput. Struct. Biotechnol. J.">
        <title>De novo genome assembly of the potent medicinal plant Rehmannia glutinosa using nanopore technology.</title>
        <authorList>
            <person name="Ma L."/>
            <person name="Dong C."/>
            <person name="Song C."/>
            <person name="Wang X."/>
            <person name="Zheng X."/>
            <person name="Niu Y."/>
            <person name="Chen S."/>
            <person name="Feng W."/>
        </authorList>
    </citation>
    <scope>NUCLEOTIDE SEQUENCE [LARGE SCALE GENOMIC DNA]</scope>
    <source>
        <strain evidence="4">DH-2019</strain>
    </source>
</reference>
<dbReference type="Pfam" id="PF17177">
    <property type="entry name" value="PPR_long"/>
    <property type="match status" value="1"/>
</dbReference>
<comment type="caution">
    <text evidence="4">The sequence shown here is derived from an EMBL/GenBank/DDBJ whole genome shotgun (WGS) entry which is preliminary data.</text>
</comment>
<feature type="repeat" description="PPR" evidence="2">
    <location>
        <begin position="472"/>
        <end position="506"/>
    </location>
</feature>
<evidence type="ECO:0000313" key="5">
    <source>
        <dbReference type="Proteomes" id="UP001318860"/>
    </source>
</evidence>
<name>A0ABR0ULX4_REHGL</name>
<dbReference type="PROSITE" id="PS51375">
    <property type="entry name" value="PPR"/>
    <property type="match status" value="6"/>
</dbReference>
<feature type="repeat" description="PPR" evidence="2">
    <location>
        <begin position="365"/>
        <end position="399"/>
    </location>
</feature>
<dbReference type="Pfam" id="PF01535">
    <property type="entry name" value="PPR"/>
    <property type="match status" value="2"/>
</dbReference>
<evidence type="ECO:0000259" key="3">
    <source>
        <dbReference type="Pfam" id="PF17177"/>
    </source>
</evidence>
<protein>
    <recommendedName>
        <fullName evidence="3">PROP1-like PPR domain-containing protein</fullName>
    </recommendedName>
</protein>
<evidence type="ECO:0000256" key="1">
    <source>
        <dbReference type="ARBA" id="ARBA00022737"/>
    </source>
</evidence>
<feature type="repeat" description="PPR" evidence="2">
    <location>
        <begin position="507"/>
        <end position="541"/>
    </location>
</feature>
<evidence type="ECO:0000256" key="2">
    <source>
        <dbReference type="PROSITE-ProRule" id="PRU00708"/>
    </source>
</evidence>
<dbReference type="InterPro" id="IPR002885">
    <property type="entry name" value="PPR_rpt"/>
</dbReference>